<accession>A0ABU5EDG9</accession>
<evidence type="ECO:0000256" key="1">
    <source>
        <dbReference type="SAM" id="MobiDB-lite"/>
    </source>
</evidence>
<feature type="region of interest" description="Disordered" evidence="1">
    <location>
        <begin position="1"/>
        <end position="35"/>
    </location>
</feature>
<evidence type="ECO:0008006" key="4">
    <source>
        <dbReference type="Google" id="ProtNLM"/>
    </source>
</evidence>
<sequence>MAKETENQQSGQSSAQSNAASAGNASAAQTSPASLVIRMERPPVVNTTDLLRDKRRLTVAFPPCTDELLALIRTSDSDDVTKFFKDYFKFRRHHILGQTKIGGSGQWEDIENHLDTVLDPALLDCPNGIILERQESSAHYDYDQQDWPSECCLCSPCVTLDGERNLPPQPTVPSIPNGIRRLFVADALWLFYFERMGIQQILGVILDAFAYNGRLPISNGSLSMAIKDDIVALVLEVMVRQTKMGLAPTVRDRACLYRTTLGWTSKTGRGLNLDTEVNTGFSTLFHRFIANALDYYKDKRLAVAIRGTAVPDAPPSVATLITISNTIDVLKKRFEAFAYGRNYYNTLAGIVWTIAGMAMIRELRETLGIPPAYGDAHEFIPAAYDILVLKRSVTHGEINPYLEHKRCAEHGRDLLLDLEVINHEQNAPGQELDNWLYQVETKVEAYRTAYRSLTGVDLGAPGTPTIEQQV</sequence>
<dbReference type="EMBL" id="JAXCLW010000002">
    <property type="protein sequence ID" value="MDY0883488.1"/>
    <property type="molecule type" value="Genomic_DNA"/>
</dbReference>
<comment type="caution">
    <text evidence="2">The sequence shown here is derived from an EMBL/GenBank/DDBJ whole genome shotgun (WGS) entry which is preliminary data.</text>
</comment>
<protein>
    <recommendedName>
        <fullName evidence="4">Nucleocapsid protein</fullName>
    </recommendedName>
</protein>
<organism evidence="2 3">
    <name type="scientific">Dongia soli</name>
    <dbReference type="NCBI Taxonomy" id="600628"/>
    <lineage>
        <taxon>Bacteria</taxon>
        <taxon>Pseudomonadati</taxon>
        <taxon>Pseudomonadota</taxon>
        <taxon>Alphaproteobacteria</taxon>
        <taxon>Rhodospirillales</taxon>
        <taxon>Dongiaceae</taxon>
        <taxon>Dongia</taxon>
    </lineage>
</organism>
<evidence type="ECO:0000313" key="3">
    <source>
        <dbReference type="Proteomes" id="UP001279642"/>
    </source>
</evidence>
<keyword evidence="3" id="KW-1185">Reference proteome</keyword>
<evidence type="ECO:0000313" key="2">
    <source>
        <dbReference type="EMBL" id="MDY0883488.1"/>
    </source>
</evidence>
<dbReference type="Proteomes" id="UP001279642">
    <property type="component" value="Unassembled WGS sequence"/>
</dbReference>
<dbReference type="RefSeq" id="WP_320508522.1">
    <property type="nucleotide sequence ID" value="NZ_JAXCLW010000002.1"/>
</dbReference>
<name>A0ABU5EDG9_9PROT</name>
<proteinExistence type="predicted"/>
<gene>
    <name evidence="2" type="ORF">SMD27_11585</name>
</gene>
<reference evidence="2 3" key="1">
    <citation type="journal article" date="2016" name="Antonie Van Leeuwenhoek">
        <title>Dongia soli sp. nov., isolated from soil from Dokdo, Korea.</title>
        <authorList>
            <person name="Kim D.U."/>
            <person name="Lee H."/>
            <person name="Kim H."/>
            <person name="Kim S.G."/>
            <person name="Ka J.O."/>
        </authorList>
    </citation>
    <scope>NUCLEOTIDE SEQUENCE [LARGE SCALE GENOMIC DNA]</scope>
    <source>
        <strain evidence="2 3">D78</strain>
    </source>
</reference>
<feature type="compositionally biased region" description="Low complexity" evidence="1">
    <location>
        <begin position="7"/>
        <end position="29"/>
    </location>
</feature>